<sequence>MVTALLFRPEQGPTQTEISDRTGNRRRRRQCMADEDFLQQFREQLVHWIEQEMETGRIPFRRVETGPPLLTPQPPPAEHLVLWINRASAMAGGLILLPRDLAEDILEGGAALAEAVGLDHFAVWDRQRVSIWQRQEDDIRLQQEWPLGGKQSASALHRALRSLLERLKVLSVLQSAGNTAVSSWWLTNLLHLCLLDVTPQIEQALRTAVDDGRRPWNDLARAARGKALLVLFRLVAVIHARVLGRGIQPEKLERALGYAIGQLPAPIDRHLVPAEGEPPLPEAAAVRFHHLWHRLQQLEKQINAPLLLAALKQLTPDLAPLAPPGPGPQNRPTGRWLAVQPLALAGDPPDALVADAPLAAWHTLCAWLEQRPAAAICVNRLEELPPQQRYERITAVLTDRSVPDSRLRGNKQAQLRLSWPSRRFRLAPTAPAWSYDFIHLLGLAAPAGELQLQLPDSLLQPTIGRPLWELVCSEFCCREMRLEDGNISLRLQRIPDEETVCQLENGTIRRDLDWNLLRQRSLRYLACALDWPDPLFAMLCQNELRLTEEAPPPAELWREQILFWHSSWGRNLAAWCGFNPARARSVFAEGRAKDLPPVYPTPERLQALRNVAWQPDSELPPARELDEELAFWLGERLADPDLPRPNRTVRENAPAPARQGQLAETIRERILIDGLPLFPEHYLYDHYRPALKSWRFSGPLKEKERFFSSIELQGPDGESIRTDCEPLAGCLLLASARRQSVELPTDPQVAADILQRYLHDLARLRRELLRQCRLEAAAAPDRLVNRLWREWGFPPWDLVRQVAALFSPTNPLE</sequence>
<dbReference type="Proteomes" id="UP000324159">
    <property type="component" value="Unassembled WGS sequence"/>
</dbReference>
<accession>A0A5D3WJ51</accession>
<evidence type="ECO:0000313" key="2">
    <source>
        <dbReference type="EMBL" id="TYO98301.1"/>
    </source>
</evidence>
<comment type="caution">
    <text evidence="2">The sequence shown here is derived from an EMBL/GenBank/DDBJ whole genome shotgun (WGS) entry which is preliminary data.</text>
</comment>
<organism evidence="2 3">
    <name type="scientific">Geothermobacter ehrlichii</name>
    <dbReference type="NCBI Taxonomy" id="213224"/>
    <lineage>
        <taxon>Bacteria</taxon>
        <taxon>Pseudomonadati</taxon>
        <taxon>Thermodesulfobacteriota</taxon>
        <taxon>Desulfuromonadia</taxon>
        <taxon>Desulfuromonadales</taxon>
        <taxon>Geothermobacteraceae</taxon>
        <taxon>Geothermobacter</taxon>
    </lineage>
</organism>
<gene>
    <name evidence="2" type="ORF">EDC39_10796</name>
</gene>
<proteinExistence type="predicted"/>
<keyword evidence="3" id="KW-1185">Reference proteome</keyword>
<feature type="region of interest" description="Disordered" evidence="1">
    <location>
        <begin position="1"/>
        <end position="26"/>
    </location>
</feature>
<dbReference type="AlphaFoldDB" id="A0A5D3WJ51"/>
<protein>
    <submittedName>
        <fullName evidence="2">Uncharacterized protein</fullName>
    </submittedName>
</protein>
<evidence type="ECO:0000256" key="1">
    <source>
        <dbReference type="SAM" id="MobiDB-lite"/>
    </source>
</evidence>
<reference evidence="2 3" key="1">
    <citation type="submission" date="2019-07" db="EMBL/GenBank/DDBJ databases">
        <title>Genomic Encyclopedia of Type Strains, Phase IV (KMG-IV): sequencing the most valuable type-strain genomes for metagenomic binning, comparative biology and taxonomic classification.</title>
        <authorList>
            <person name="Goeker M."/>
        </authorList>
    </citation>
    <scope>NUCLEOTIDE SEQUENCE [LARGE SCALE GENOMIC DNA]</scope>
    <source>
        <strain evidence="2 3">SS015</strain>
    </source>
</reference>
<name>A0A5D3WJ51_9BACT</name>
<dbReference type="EMBL" id="VNIB01000007">
    <property type="protein sequence ID" value="TYO98301.1"/>
    <property type="molecule type" value="Genomic_DNA"/>
</dbReference>
<evidence type="ECO:0000313" key="3">
    <source>
        <dbReference type="Proteomes" id="UP000324159"/>
    </source>
</evidence>